<dbReference type="PANTHER" id="PTHR34385:SF1">
    <property type="entry name" value="PEPTIDOGLYCAN L-ALANYL-D-GLUTAMATE ENDOPEPTIDASE CWLK"/>
    <property type="match status" value="1"/>
</dbReference>
<evidence type="ECO:0000313" key="3">
    <source>
        <dbReference type="Proteomes" id="UP000652567"/>
    </source>
</evidence>
<dbReference type="InterPro" id="IPR052179">
    <property type="entry name" value="DD-CPase-like"/>
</dbReference>
<sequence length="235" mass="26107">MSHSLPSDDAFLPEACQLLTLDAPSCLIQPEAAQPFLSLCSSAREAGFDIAVASSYRSVERQCLIWNEKLTGVRPVLDLQGNPLDIFRLNEYDTVMAVLRWSALPGTSRHHWGTDLDIYDRAAVPDDYRVQLTCEECEGSGPFAAFHAWFDKSLARGETFGFYRPYAVDRGGVAPEPWHISYAPLASRFSRQLNKDALRALIAGLDIGAKATVLAHFDEIYQRFVVVDVPEGIQV</sequence>
<feature type="domain" description="D-alanyl-D-alanine carboxypeptidase-like core" evidence="1">
    <location>
        <begin position="28"/>
        <end position="184"/>
    </location>
</feature>
<keyword evidence="2" id="KW-0378">Hydrolase</keyword>
<protein>
    <submittedName>
        <fullName evidence="2">D-alanyl-D-alanine carboxypeptidase family protein</fullName>
    </submittedName>
</protein>
<keyword evidence="2" id="KW-0645">Protease</keyword>
<evidence type="ECO:0000313" key="2">
    <source>
        <dbReference type="EMBL" id="MBE8716389.1"/>
    </source>
</evidence>
<dbReference type="InterPro" id="IPR003709">
    <property type="entry name" value="VanY-like_core_dom"/>
</dbReference>
<gene>
    <name evidence="2" type="ORF">C4F51_04225</name>
</gene>
<organism evidence="2 3">
    <name type="scientific">Cellvibrio polysaccharolyticus</name>
    <dbReference type="NCBI Taxonomy" id="2082724"/>
    <lineage>
        <taxon>Bacteria</taxon>
        <taxon>Pseudomonadati</taxon>
        <taxon>Pseudomonadota</taxon>
        <taxon>Gammaproteobacteria</taxon>
        <taxon>Cellvibrionales</taxon>
        <taxon>Cellvibrionaceae</taxon>
        <taxon>Cellvibrio</taxon>
    </lineage>
</organism>
<dbReference type="CDD" id="cd14847">
    <property type="entry name" value="DD-carboxypeptidase_like"/>
    <property type="match status" value="1"/>
</dbReference>
<reference evidence="2" key="1">
    <citation type="submission" date="2018-07" db="EMBL/GenBank/DDBJ databases">
        <title>Genome assembly of strain Ka43.</title>
        <authorList>
            <person name="Kukolya J."/>
            <person name="Nagy I."/>
            <person name="Horvath B."/>
            <person name="Toth A."/>
        </authorList>
    </citation>
    <scope>NUCLEOTIDE SEQUENCE</scope>
    <source>
        <strain evidence="2">KB43</strain>
    </source>
</reference>
<dbReference type="EMBL" id="PRDL01000001">
    <property type="protein sequence ID" value="MBE8716389.1"/>
    <property type="molecule type" value="Genomic_DNA"/>
</dbReference>
<keyword evidence="2" id="KW-0121">Carboxypeptidase</keyword>
<dbReference type="AlphaFoldDB" id="A0A928V5B4"/>
<dbReference type="Gene3D" id="3.30.1380.10">
    <property type="match status" value="1"/>
</dbReference>
<keyword evidence="3" id="KW-1185">Reference proteome</keyword>
<accession>A0A928V5B4</accession>
<proteinExistence type="predicted"/>
<dbReference type="InterPro" id="IPR009045">
    <property type="entry name" value="Zn_M74/Hedgehog-like"/>
</dbReference>
<dbReference type="GO" id="GO:0006508">
    <property type="term" value="P:proteolysis"/>
    <property type="evidence" value="ECO:0007669"/>
    <property type="project" value="InterPro"/>
</dbReference>
<dbReference type="Pfam" id="PF02557">
    <property type="entry name" value="VanY"/>
    <property type="match status" value="1"/>
</dbReference>
<dbReference type="Proteomes" id="UP000652567">
    <property type="component" value="Unassembled WGS sequence"/>
</dbReference>
<name>A0A928V5B4_9GAMM</name>
<dbReference type="RefSeq" id="WP_193907427.1">
    <property type="nucleotide sequence ID" value="NZ_PRDL01000001.1"/>
</dbReference>
<evidence type="ECO:0000259" key="1">
    <source>
        <dbReference type="Pfam" id="PF02557"/>
    </source>
</evidence>
<dbReference type="GO" id="GO:0004180">
    <property type="term" value="F:carboxypeptidase activity"/>
    <property type="evidence" value="ECO:0007669"/>
    <property type="project" value="UniProtKB-KW"/>
</dbReference>
<dbReference type="SUPFAM" id="SSF55166">
    <property type="entry name" value="Hedgehog/DD-peptidase"/>
    <property type="match status" value="1"/>
</dbReference>
<dbReference type="PANTHER" id="PTHR34385">
    <property type="entry name" value="D-ALANYL-D-ALANINE CARBOXYPEPTIDASE"/>
    <property type="match status" value="1"/>
</dbReference>
<comment type="caution">
    <text evidence="2">The sequence shown here is derived from an EMBL/GenBank/DDBJ whole genome shotgun (WGS) entry which is preliminary data.</text>
</comment>